<gene>
    <name evidence="1" type="ORF">NC653_010921</name>
</gene>
<evidence type="ECO:0000313" key="1">
    <source>
        <dbReference type="EMBL" id="KAJ7000287.1"/>
    </source>
</evidence>
<proteinExistence type="predicted"/>
<comment type="caution">
    <text evidence="1">The sequence shown here is derived from an EMBL/GenBank/DDBJ whole genome shotgun (WGS) entry which is preliminary data.</text>
</comment>
<reference evidence="1 2" key="1">
    <citation type="journal article" date="2023" name="Mol. Ecol. Resour.">
        <title>Chromosome-level genome assembly of a triploid poplar Populus alba 'Berolinensis'.</title>
        <authorList>
            <person name="Chen S."/>
            <person name="Yu Y."/>
            <person name="Wang X."/>
            <person name="Wang S."/>
            <person name="Zhang T."/>
            <person name="Zhou Y."/>
            <person name="He R."/>
            <person name="Meng N."/>
            <person name="Wang Y."/>
            <person name="Liu W."/>
            <person name="Liu Z."/>
            <person name="Liu J."/>
            <person name="Guo Q."/>
            <person name="Huang H."/>
            <person name="Sederoff R.R."/>
            <person name="Wang G."/>
            <person name="Qu G."/>
            <person name="Chen S."/>
        </authorList>
    </citation>
    <scope>NUCLEOTIDE SEQUENCE [LARGE SCALE GENOMIC DNA]</scope>
    <source>
        <strain evidence="1">SC-2020</strain>
    </source>
</reference>
<dbReference type="Proteomes" id="UP001164929">
    <property type="component" value="Chromosome 4"/>
</dbReference>
<dbReference type="AlphaFoldDB" id="A0AAD6R0Y7"/>
<keyword evidence="2" id="KW-1185">Reference proteome</keyword>
<dbReference type="EMBL" id="JAQIZT010000004">
    <property type="protein sequence ID" value="KAJ7000287.1"/>
    <property type="molecule type" value="Genomic_DNA"/>
</dbReference>
<organism evidence="1 2">
    <name type="scientific">Populus alba x Populus x berolinensis</name>
    <dbReference type="NCBI Taxonomy" id="444605"/>
    <lineage>
        <taxon>Eukaryota</taxon>
        <taxon>Viridiplantae</taxon>
        <taxon>Streptophyta</taxon>
        <taxon>Embryophyta</taxon>
        <taxon>Tracheophyta</taxon>
        <taxon>Spermatophyta</taxon>
        <taxon>Magnoliopsida</taxon>
        <taxon>eudicotyledons</taxon>
        <taxon>Gunneridae</taxon>
        <taxon>Pentapetalae</taxon>
        <taxon>rosids</taxon>
        <taxon>fabids</taxon>
        <taxon>Malpighiales</taxon>
        <taxon>Salicaceae</taxon>
        <taxon>Saliceae</taxon>
        <taxon>Populus</taxon>
    </lineage>
</organism>
<accession>A0AAD6R0Y7</accession>
<protein>
    <submittedName>
        <fullName evidence="1">Uncharacterized protein</fullName>
    </submittedName>
</protein>
<sequence length="37" mass="4401">MVTPLNHNLMEHPGPELSRHYNTRQLNAHCQRECKMN</sequence>
<evidence type="ECO:0000313" key="2">
    <source>
        <dbReference type="Proteomes" id="UP001164929"/>
    </source>
</evidence>
<name>A0AAD6R0Y7_9ROSI</name>